<dbReference type="Gene3D" id="3.40.190.150">
    <property type="entry name" value="Bordetella uptake gene, domain 1"/>
    <property type="match status" value="1"/>
</dbReference>
<evidence type="ECO:0000313" key="4">
    <source>
        <dbReference type="Proteomes" id="UP000312512"/>
    </source>
</evidence>
<reference evidence="3 4" key="1">
    <citation type="submission" date="2019-10" db="EMBL/GenBank/DDBJ databases">
        <title>Nonomuraea sp. nov., isolated from Phyllanthus amarus.</title>
        <authorList>
            <person name="Klykleung N."/>
            <person name="Tanasupawat S."/>
        </authorList>
    </citation>
    <scope>NUCLEOTIDE SEQUENCE [LARGE SCALE GENOMIC DNA]</scope>
    <source>
        <strain evidence="3 4">PA1-10</strain>
    </source>
</reference>
<dbReference type="PROSITE" id="PS51257">
    <property type="entry name" value="PROKAR_LIPOPROTEIN"/>
    <property type="match status" value="1"/>
</dbReference>
<dbReference type="InterPro" id="IPR005064">
    <property type="entry name" value="BUG"/>
</dbReference>
<accession>A0A5C4WBY6</accession>
<dbReference type="OrthoDB" id="9780943at2"/>
<evidence type="ECO:0000313" key="3">
    <source>
        <dbReference type="EMBL" id="KAB8193019.1"/>
    </source>
</evidence>
<organism evidence="3 4">
    <name type="scientific">Nonomuraea phyllanthi</name>
    <dbReference type="NCBI Taxonomy" id="2219224"/>
    <lineage>
        <taxon>Bacteria</taxon>
        <taxon>Bacillati</taxon>
        <taxon>Actinomycetota</taxon>
        <taxon>Actinomycetes</taxon>
        <taxon>Streptosporangiales</taxon>
        <taxon>Streptosporangiaceae</taxon>
        <taxon>Nonomuraea</taxon>
    </lineage>
</organism>
<feature type="signal peptide" evidence="2">
    <location>
        <begin position="1"/>
        <end position="21"/>
    </location>
</feature>
<sequence length="319" mass="33437">MRRRRFFAWGLGAAACLAGGAAGCGTQRVGAGAAGLRTRFAIIPEGRRWARAGLLFSGAAREAGYQLGPGTKITLSGLPALAAAELNNDHTLLTATTPLSRLSGEVEVVVVPGDSGFKDFQDFGAHLLADPARTPLAGRPQGGPDHLLFGLIAKGLGADTRQVDYTGYPNHQETATALSSGKAAAATGLLSDWRSGIHREQVRALAVSSARRVPELDVPTLLESGVRVDYAEWTAAFGPEGMTEDTREAAIGMCDDVTGSSAWDAACRSEGWISIPLSGDDFVVWLASEVERTRAVMRDLGLVDTTKATTCWGSCGNGH</sequence>
<evidence type="ECO:0000256" key="2">
    <source>
        <dbReference type="SAM" id="SignalP"/>
    </source>
</evidence>
<dbReference type="PANTHER" id="PTHR42928:SF3">
    <property type="entry name" value="UPF0065 PROTEIN YFLP"/>
    <property type="match status" value="1"/>
</dbReference>
<dbReference type="RefSeq" id="WP_139632475.1">
    <property type="nucleotide sequence ID" value="NZ_VDLX02000008.1"/>
</dbReference>
<dbReference type="Pfam" id="PF03401">
    <property type="entry name" value="TctC"/>
    <property type="match status" value="1"/>
</dbReference>
<dbReference type="AlphaFoldDB" id="A0A5C4WBY6"/>
<dbReference type="Proteomes" id="UP000312512">
    <property type="component" value="Unassembled WGS sequence"/>
</dbReference>
<keyword evidence="4" id="KW-1185">Reference proteome</keyword>
<evidence type="ECO:0000256" key="1">
    <source>
        <dbReference type="ARBA" id="ARBA00006987"/>
    </source>
</evidence>
<keyword evidence="2" id="KW-0732">Signal</keyword>
<feature type="chain" id="PRO_5039049730" description="PhnD/SsuA/transferrin family substrate-binding protein" evidence="2">
    <location>
        <begin position="22"/>
        <end position="319"/>
    </location>
</feature>
<proteinExistence type="inferred from homology"/>
<dbReference type="EMBL" id="VDLX02000008">
    <property type="protein sequence ID" value="KAB8193019.1"/>
    <property type="molecule type" value="Genomic_DNA"/>
</dbReference>
<gene>
    <name evidence="3" type="ORF">FH608_022035</name>
</gene>
<dbReference type="InterPro" id="IPR042100">
    <property type="entry name" value="Bug_dom1"/>
</dbReference>
<dbReference type="Gene3D" id="3.40.190.10">
    <property type="entry name" value="Periplasmic binding protein-like II"/>
    <property type="match status" value="1"/>
</dbReference>
<evidence type="ECO:0008006" key="5">
    <source>
        <dbReference type="Google" id="ProtNLM"/>
    </source>
</evidence>
<comment type="caution">
    <text evidence="3">The sequence shown here is derived from an EMBL/GenBank/DDBJ whole genome shotgun (WGS) entry which is preliminary data.</text>
</comment>
<comment type="similarity">
    <text evidence="1">Belongs to the UPF0065 (bug) family.</text>
</comment>
<dbReference type="PANTHER" id="PTHR42928">
    <property type="entry name" value="TRICARBOXYLATE-BINDING PROTEIN"/>
    <property type="match status" value="1"/>
</dbReference>
<protein>
    <recommendedName>
        <fullName evidence="5">PhnD/SsuA/transferrin family substrate-binding protein</fullName>
    </recommendedName>
</protein>
<name>A0A5C4WBY6_9ACTN</name>